<dbReference type="InterPro" id="IPR004045">
    <property type="entry name" value="Glutathione_S-Trfase_N"/>
</dbReference>
<dbReference type="EMBL" id="UINC01149712">
    <property type="protein sequence ID" value="SVD42347.1"/>
    <property type="molecule type" value="Genomic_DNA"/>
</dbReference>
<sequence>MAKLFGDLHMIDLYTSPTPNGWKVAITLEELELPYKIHVLTLSEKKQYENWFKKMNPNSRIPVIVDREADNLTIFESGAILYYLAEKTGRLMPR</sequence>
<dbReference type="Gene3D" id="3.40.30.10">
    <property type="entry name" value="Glutaredoxin"/>
    <property type="match status" value="1"/>
</dbReference>
<dbReference type="Pfam" id="PF02798">
    <property type="entry name" value="GST_N"/>
    <property type="match status" value="1"/>
</dbReference>
<protein>
    <recommendedName>
        <fullName evidence="1">GST N-terminal domain-containing protein</fullName>
    </recommendedName>
</protein>
<gene>
    <name evidence="2" type="ORF">METZ01_LOCUS395201</name>
</gene>
<feature type="non-terminal residue" evidence="2">
    <location>
        <position position="94"/>
    </location>
</feature>
<accession>A0A382V7F7</accession>
<dbReference type="PANTHER" id="PTHR44051:SF22">
    <property type="entry name" value="DISULFIDE-BOND OXIDOREDUCTASE YGHU"/>
    <property type="match status" value="1"/>
</dbReference>
<proteinExistence type="predicted"/>
<dbReference type="AlphaFoldDB" id="A0A382V7F7"/>
<dbReference type="InterPro" id="IPR036249">
    <property type="entry name" value="Thioredoxin-like_sf"/>
</dbReference>
<reference evidence="2" key="1">
    <citation type="submission" date="2018-05" db="EMBL/GenBank/DDBJ databases">
        <authorList>
            <person name="Lanie J.A."/>
            <person name="Ng W.-L."/>
            <person name="Kazmierczak K.M."/>
            <person name="Andrzejewski T.M."/>
            <person name="Davidsen T.M."/>
            <person name="Wayne K.J."/>
            <person name="Tettelin H."/>
            <person name="Glass J.I."/>
            <person name="Rusch D."/>
            <person name="Podicherti R."/>
            <person name="Tsui H.-C.T."/>
            <person name="Winkler M.E."/>
        </authorList>
    </citation>
    <scope>NUCLEOTIDE SEQUENCE</scope>
</reference>
<dbReference type="SUPFAM" id="SSF52833">
    <property type="entry name" value="Thioredoxin-like"/>
    <property type="match status" value="1"/>
</dbReference>
<name>A0A382V7F7_9ZZZZ</name>
<dbReference type="CDD" id="cd03048">
    <property type="entry name" value="GST_N_Ure2p_like"/>
    <property type="match status" value="1"/>
</dbReference>
<dbReference type="PROSITE" id="PS50404">
    <property type="entry name" value="GST_NTER"/>
    <property type="match status" value="1"/>
</dbReference>
<dbReference type="PANTHER" id="PTHR44051">
    <property type="entry name" value="GLUTATHIONE S-TRANSFERASE-RELATED"/>
    <property type="match status" value="1"/>
</dbReference>
<evidence type="ECO:0000259" key="1">
    <source>
        <dbReference type="PROSITE" id="PS50404"/>
    </source>
</evidence>
<evidence type="ECO:0000313" key="2">
    <source>
        <dbReference type="EMBL" id="SVD42347.1"/>
    </source>
</evidence>
<organism evidence="2">
    <name type="scientific">marine metagenome</name>
    <dbReference type="NCBI Taxonomy" id="408172"/>
    <lineage>
        <taxon>unclassified sequences</taxon>
        <taxon>metagenomes</taxon>
        <taxon>ecological metagenomes</taxon>
    </lineage>
</organism>
<feature type="domain" description="GST N-terminal" evidence="1">
    <location>
        <begin position="8"/>
        <end position="92"/>
    </location>
</feature>